<keyword evidence="2" id="KW-1185">Reference proteome</keyword>
<dbReference type="Proteomes" id="UP000298860">
    <property type="component" value="Unassembled WGS sequence"/>
</dbReference>
<accession>A0A4D4J9A5</accession>
<name>A0A4D4J9A5_9PSEU</name>
<evidence type="ECO:0000313" key="1">
    <source>
        <dbReference type="EMBL" id="GDY31076.1"/>
    </source>
</evidence>
<gene>
    <name evidence="1" type="ORF">GTS_27090</name>
</gene>
<comment type="caution">
    <text evidence="1">The sequence shown here is derived from an EMBL/GenBank/DDBJ whole genome shotgun (WGS) entry which is preliminary data.</text>
</comment>
<sequence length="101" mass="10882">MASARSIAATMLSYWSSDAKIDGGPAEGQRDHSTCRQLRYRVSSPLSYGEFAVNASSTGSQGRTWLLTAVAVSRSSTPTCTWQPQVVPVLVMAPKCFAILR</sequence>
<dbReference type="AlphaFoldDB" id="A0A4D4J9A5"/>
<organism evidence="1 2">
    <name type="scientific">Gandjariella thermophila</name>
    <dbReference type="NCBI Taxonomy" id="1931992"/>
    <lineage>
        <taxon>Bacteria</taxon>
        <taxon>Bacillati</taxon>
        <taxon>Actinomycetota</taxon>
        <taxon>Actinomycetes</taxon>
        <taxon>Pseudonocardiales</taxon>
        <taxon>Pseudonocardiaceae</taxon>
        <taxon>Gandjariella</taxon>
    </lineage>
</organism>
<evidence type="ECO:0000313" key="2">
    <source>
        <dbReference type="Proteomes" id="UP000298860"/>
    </source>
</evidence>
<proteinExistence type="predicted"/>
<protein>
    <submittedName>
        <fullName evidence="1">Uncharacterized protein</fullName>
    </submittedName>
</protein>
<dbReference type="EMBL" id="BJFL01000011">
    <property type="protein sequence ID" value="GDY31076.1"/>
    <property type="molecule type" value="Genomic_DNA"/>
</dbReference>
<reference evidence="2" key="1">
    <citation type="submission" date="2019-04" db="EMBL/GenBank/DDBJ databases">
        <title>Draft genome sequence of Pseudonocardiaceae bacterium SL3-2-4.</title>
        <authorList>
            <person name="Ningsih F."/>
            <person name="Yokota A."/>
            <person name="Sakai Y."/>
            <person name="Nanatani K."/>
            <person name="Yabe S."/>
            <person name="Oetari A."/>
            <person name="Sjamsuridzal W."/>
        </authorList>
    </citation>
    <scope>NUCLEOTIDE SEQUENCE [LARGE SCALE GENOMIC DNA]</scope>
    <source>
        <strain evidence="2">SL3-2-4</strain>
    </source>
</reference>